<evidence type="ECO:0000256" key="2">
    <source>
        <dbReference type="SAM" id="Phobius"/>
    </source>
</evidence>
<name>A0A8J3PQV0_9ACTN</name>
<reference evidence="3 4" key="1">
    <citation type="submission" date="2021-01" db="EMBL/GenBank/DDBJ databases">
        <title>Whole genome shotgun sequence of Planotetraspora kaengkrachanensis NBRC 104272.</title>
        <authorList>
            <person name="Komaki H."/>
            <person name="Tamura T."/>
        </authorList>
    </citation>
    <scope>NUCLEOTIDE SEQUENCE [LARGE SCALE GENOMIC DNA]</scope>
    <source>
        <strain evidence="3 4">NBRC 104272</strain>
    </source>
</reference>
<accession>A0A8J3PQV0</accession>
<feature type="compositionally biased region" description="Basic and acidic residues" evidence="1">
    <location>
        <begin position="49"/>
        <end position="59"/>
    </location>
</feature>
<organism evidence="3 4">
    <name type="scientific">Planotetraspora kaengkrachanensis</name>
    <dbReference type="NCBI Taxonomy" id="575193"/>
    <lineage>
        <taxon>Bacteria</taxon>
        <taxon>Bacillati</taxon>
        <taxon>Actinomycetota</taxon>
        <taxon>Actinomycetes</taxon>
        <taxon>Streptosporangiales</taxon>
        <taxon>Streptosporangiaceae</taxon>
        <taxon>Planotetraspora</taxon>
    </lineage>
</organism>
<gene>
    <name evidence="3" type="ORF">Pka01_04250</name>
</gene>
<sequence>MYGVILTVTGFLDGSSAVHKAEGVRINLWTGLVTLLVAAVFLVWERVRPTDGPESHESPENSEDGPISG</sequence>
<evidence type="ECO:0000256" key="1">
    <source>
        <dbReference type="SAM" id="MobiDB-lite"/>
    </source>
</evidence>
<keyword evidence="2" id="KW-0472">Membrane</keyword>
<protein>
    <submittedName>
        <fullName evidence="3">Uncharacterized protein</fullName>
    </submittedName>
</protein>
<keyword evidence="4" id="KW-1185">Reference proteome</keyword>
<dbReference type="AlphaFoldDB" id="A0A8J3PQV0"/>
<evidence type="ECO:0000313" key="3">
    <source>
        <dbReference type="EMBL" id="GIG77298.1"/>
    </source>
</evidence>
<proteinExistence type="predicted"/>
<dbReference type="Proteomes" id="UP000630097">
    <property type="component" value="Unassembled WGS sequence"/>
</dbReference>
<keyword evidence="2" id="KW-0812">Transmembrane</keyword>
<comment type="caution">
    <text evidence="3">The sequence shown here is derived from an EMBL/GenBank/DDBJ whole genome shotgun (WGS) entry which is preliminary data.</text>
</comment>
<evidence type="ECO:0000313" key="4">
    <source>
        <dbReference type="Proteomes" id="UP000630097"/>
    </source>
</evidence>
<dbReference type="EMBL" id="BONV01000001">
    <property type="protein sequence ID" value="GIG77298.1"/>
    <property type="molecule type" value="Genomic_DNA"/>
</dbReference>
<feature type="transmembrane region" description="Helical" evidence="2">
    <location>
        <begin position="27"/>
        <end position="44"/>
    </location>
</feature>
<feature type="region of interest" description="Disordered" evidence="1">
    <location>
        <begin position="49"/>
        <end position="69"/>
    </location>
</feature>
<keyword evidence="2" id="KW-1133">Transmembrane helix</keyword>
<dbReference type="RefSeq" id="WP_203880776.1">
    <property type="nucleotide sequence ID" value="NZ_BAABHH010000001.1"/>
</dbReference>